<comment type="caution">
    <text evidence="2">The sequence shown here is derived from an EMBL/GenBank/DDBJ whole genome shotgun (WGS) entry which is preliminary data.</text>
</comment>
<accession>A0A2M6ZGG4</accession>
<dbReference type="InterPro" id="IPR050570">
    <property type="entry name" value="Cell_wall_metabolism_enzyme"/>
</dbReference>
<protein>
    <recommendedName>
        <fullName evidence="1">M23ase beta-sheet core domain-containing protein</fullName>
    </recommendedName>
</protein>
<dbReference type="Pfam" id="PF01551">
    <property type="entry name" value="Peptidase_M23"/>
    <property type="match status" value="1"/>
</dbReference>
<gene>
    <name evidence="2" type="ORF">COS91_04155</name>
</gene>
<evidence type="ECO:0000313" key="2">
    <source>
        <dbReference type="EMBL" id="PIU51478.1"/>
    </source>
</evidence>
<name>A0A2M6ZGG4_9BACT</name>
<dbReference type="EMBL" id="PEWN01000066">
    <property type="protein sequence ID" value="PIU51478.1"/>
    <property type="molecule type" value="Genomic_DNA"/>
</dbReference>
<evidence type="ECO:0000259" key="1">
    <source>
        <dbReference type="Pfam" id="PF01551"/>
    </source>
</evidence>
<dbReference type="PANTHER" id="PTHR21666">
    <property type="entry name" value="PEPTIDASE-RELATED"/>
    <property type="match status" value="1"/>
</dbReference>
<organism evidence="2 3">
    <name type="scientific">Candidatus Desantisbacteria bacterium CG07_land_8_20_14_0_80_39_15</name>
    <dbReference type="NCBI Taxonomy" id="1974549"/>
    <lineage>
        <taxon>Bacteria</taxon>
        <taxon>Candidatus Desantisiibacteriota</taxon>
    </lineage>
</organism>
<dbReference type="Gene3D" id="3.10.450.350">
    <property type="match status" value="1"/>
</dbReference>
<dbReference type="GO" id="GO:0004222">
    <property type="term" value="F:metalloendopeptidase activity"/>
    <property type="evidence" value="ECO:0007669"/>
    <property type="project" value="TreeGrafter"/>
</dbReference>
<dbReference type="InterPro" id="IPR011055">
    <property type="entry name" value="Dup_hybrid_motif"/>
</dbReference>
<dbReference type="PANTHER" id="PTHR21666:SF270">
    <property type="entry name" value="MUREIN HYDROLASE ACTIVATOR ENVC"/>
    <property type="match status" value="1"/>
</dbReference>
<sequence length="158" mass="17561">MSIFSRWLILQYPPQTEFENPCNPQGALKIVNPALRVSLNYIIQDLQKISIIFASEVHSCLTLQKPTVRTHVNIISGIRNGKKVRQGQVIGYVGMTGLATGPHLDFSIKKNGKPINFLALKFPSKYDVGKKDMPAFTELKKSIIRQLAAVKGSAARIE</sequence>
<dbReference type="Gene3D" id="2.70.70.10">
    <property type="entry name" value="Glucose Permease (Domain IIA)"/>
    <property type="match status" value="1"/>
</dbReference>
<dbReference type="Proteomes" id="UP000229227">
    <property type="component" value="Unassembled WGS sequence"/>
</dbReference>
<evidence type="ECO:0000313" key="3">
    <source>
        <dbReference type="Proteomes" id="UP000229227"/>
    </source>
</evidence>
<proteinExistence type="predicted"/>
<feature type="domain" description="M23ase beta-sheet core" evidence="1">
    <location>
        <begin position="70"/>
        <end position="116"/>
    </location>
</feature>
<dbReference type="CDD" id="cd12797">
    <property type="entry name" value="M23_peptidase"/>
    <property type="match status" value="1"/>
</dbReference>
<reference evidence="3" key="1">
    <citation type="submission" date="2017-09" db="EMBL/GenBank/DDBJ databases">
        <title>Depth-based differentiation of microbial function through sediment-hosted aquifers and enrichment of novel symbionts in the deep terrestrial subsurface.</title>
        <authorList>
            <person name="Probst A.J."/>
            <person name="Ladd B."/>
            <person name="Jarett J.K."/>
            <person name="Geller-Mcgrath D.E."/>
            <person name="Sieber C.M.K."/>
            <person name="Emerson J.B."/>
            <person name="Anantharaman K."/>
            <person name="Thomas B.C."/>
            <person name="Malmstrom R."/>
            <person name="Stieglmeier M."/>
            <person name="Klingl A."/>
            <person name="Woyke T."/>
            <person name="Ryan C.M."/>
            <person name="Banfield J.F."/>
        </authorList>
    </citation>
    <scope>NUCLEOTIDE SEQUENCE [LARGE SCALE GENOMIC DNA]</scope>
</reference>
<dbReference type="SUPFAM" id="SSF51261">
    <property type="entry name" value="Duplicated hybrid motif"/>
    <property type="match status" value="1"/>
</dbReference>
<dbReference type="InterPro" id="IPR016047">
    <property type="entry name" value="M23ase_b-sheet_dom"/>
</dbReference>
<dbReference type="AlphaFoldDB" id="A0A2M6ZGG4"/>